<evidence type="ECO:0000256" key="4">
    <source>
        <dbReference type="ARBA" id="ARBA00022692"/>
    </source>
</evidence>
<feature type="transmembrane region" description="Helical" evidence="7">
    <location>
        <begin position="49"/>
        <end position="70"/>
    </location>
</feature>
<keyword evidence="3" id="KW-1003">Cell membrane</keyword>
<evidence type="ECO:0000256" key="1">
    <source>
        <dbReference type="ARBA" id="ARBA00004651"/>
    </source>
</evidence>
<evidence type="ECO:0000256" key="5">
    <source>
        <dbReference type="ARBA" id="ARBA00022989"/>
    </source>
</evidence>
<feature type="domain" description="Sulfatase N-terminal" evidence="8">
    <location>
        <begin position="293"/>
        <end position="613"/>
    </location>
</feature>
<dbReference type="SUPFAM" id="SSF53649">
    <property type="entry name" value="Alkaline phosphatase-like"/>
    <property type="match status" value="1"/>
</dbReference>
<proteinExistence type="predicted"/>
<dbReference type="InterPro" id="IPR000917">
    <property type="entry name" value="Sulfatase_N"/>
</dbReference>
<evidence type="ECO:0000256" key="2">
    <source>
        <dbReference type="ARBA" id="ARBA00004936"/>
    </source>
</evidence>
<evidence type="ECO:0000256" key="6">
    <source>
        <dbReference type="ARBA" id="ARBA00023136"/>
    </source>
</evidence>
<keyword evidence="10" id="KW-1185">Reference proteome</keyword>
<protein>
    <submittedName>
        <fullName evidence="9">Alkaline phosphatase-like protein</fullName>
    </submittedName>
</protein>
<dbReference type="InterPro" id="IPR017850">
    <property type="entry name" value="Alkaline_phosphatase_core_sf"/>
</dbReference>
<dbReference type="HOGENOM" id="CLU_413693_0_0_14"/>
<name>U4KJR4_ALTPJ</name>
<feature type="transmembrane region" description="Helical" evidence="7">
    <location>
        <begin position="77"/>
        <end position="97"/>
    </location>
</feature>
<evidence type="ECO:0000256" key="7">
    <source>
        <dbReference type="SAM" id="Phobius"/>
    </source>
</evidence>
<dbReference type="OrthoDB" id="383681at2"/>
<dbReference type="GO" id="GO:0005886">
    <property type="term" value="C:plasma membrane"/>
    <property type="evidence" value="ECO:0007669"/>
    <property type="project" value="UniProtKB-SubCell"/>
</dbReference>
<evidence type="ECO:0000313" key="9">
    <source>
        <dbReference type="EMBL" id="CCV63789.1"/>
    </source>
</evidence>
<evidence type="ECO:0000259" key="8">
    <source>
        <dbReference type="Pfam" id="PF00884"/>
    </source>
</evidence>
<dbReference type="Gene3D" id="3.30.1120.170">
    <property type="match status" value="1"/>
</dbReference>
<organism evidence="9 10">
    <name type="scientific">Alteracholeplasma palmae (strain ATCC 49389 / J233)</name>
    <name type="common">Acholeplasma palmae</name>
    <dbReference type="NCBI Taxonomy" id="1318466"/>
    <lineage>
        <taxon>Bacteria</taxon>
        <taxon>Bacillati</taxon>
        <taxon>Mycoplasmatota</taxon>
        <taxon>Mollicutes</taxon>
        <taxon>Acholeplasmatales</taxon>
        <taxon>Acholeplasmataceae</taxon>
        <taxon>Acholeplasma</taxon>
    </lineage>
</organism>
<comment type="pathway">
    <text evidence="2">Cell wall biogenesis; lipoteichoic acid biosynthesis.</text>
</comment>
<keyword evidence="4 7" id="KW-0812">Transmembrane</keyword>
<dbReference type="PANTHER" id="PTHR47371:SF3">
    <property type="entry name" value="PHOSPHOGLYCEROL TRANSFERASE I"/>
    <property type="match status" value="1"/>
</dbReference>
<dbReference type="Gene3D" id="3.40.720.10">
    <property type="entry name" value="Alkaline Phosphatase, subunit A"/>
    <property type="match status" value="1"/>
</dbReference>
<dbReference type="KEGG" id="apal:BN85402120"/>
<dbReference type="AlphaFoldDB" id="U4KJR4"/>
<feature type="transmembrane region" description="Helical" evidence="7">
    <location>
        <begin position="176"/>
        <end position="194"/>
    </location>
</feature>
<evidence type="ECO:0000313" key="10">
    <source>
        <dbReference type="Proteomes" id="UP000032740"/>
    </source>
</evidence>
<feature type="transmembrane region" description="Helical" evidence="7">
    <location>
        <begin position="10"/>
        <end position="29"/>
    </location>
</feature>
<accession>U4KJR4</accession>
<keyword evidence="5 7" id="KW-1133">Transmembrane helix</keyword>
<reference evidence="9 10" key="1">
    <citation type="journal article" date="2013" name="J. Mol. Microbiol. Biotechnol.">
        <title>Analysis of the Complete Genomes of Acholeplasma brassicae , A. palmae and A. laidlawii and Their Comparison to the Obligate Parasites from ' Candidatus Phytoplasma'.</title>
        <authorList>
            <person name="Kube M."/>
            <person name="Siewert C."/>
            <person name="Migdoll A.M."/>
            <person name="Duduk B."/>
            <person name="Holz S."/>
            <person name="Rabus R."/>
            <person name="Seemuller E."/>
            <person name="Mitrovic J."/>
            <person name="Muller I."/>
            <person name="Buttner C."/>
            <person name="Reinhardt R."/>
        </authorList>
    </citation>
    <scope>NUCLEOTIDE SEQUENCE [LARGE SCALE GENOMIC DNA]</scope>
    <source>
        <strain evidence="9 10">J233</strain>
    </source>
</reference>
<dbReference type="EMBL" id="FO681347">
    <property type="protein sequence ID" value="CCV63789.1"/>
    <property type="molecule type" value="Genomic_DNA"/>
</dbReference>
<evidence type="ECO:0000256" key="3">
    <source>
        <dbReference type="ARBA" id="ARBA00022475"/>
    </source>
</evidence>
<comment type="subcellular location">
    <subcellularLocation>
        <location evidence="1">Cell membrane</location>
        <topology evidence="1">Multi-pass membrane protein</topology>
    </subcellularLocation>
</comment>
<dbReference type="PANTHER" id="PTHR47371">
    <property type="entry name" value="LIPOTEICHOIC ACID SYNTHASE"/>
    <property type="match status" value="1"/>
</dbReference>
<dbReference type="RefSeq" id="WP_026655208.1">
    <property type="nucleotide sequence ID" value="NC_022538.1"/>
</dbReference>
<dbReference type="InterPro" id="IPR050448">
    <property type="entry name" value="OpgB/LTA_synthase_biosynth"/>
</dbReference>
<dbReference type="Pfam" id="PF00884">
    <property type="entry name" value="Sulfatase"/>
    <property type="match status" value="1"/>
</dbReference>
<keyword evidence="6 7" id="KW-0472">Membrane</keyword>
<dbReference type="CDD" id="cd16015">
    <property type="entry name" value="LTA_synthase"/>
    <property type="match status" value="1"/>
</dbReference>
<gene>
    <name evidence="9" type="ORF">BN85402120</name>
</gene>
<dbReference type="STRING" id="1318466.BN85402120"/>
<feature type="transmembrane region" description="Helical" evidence="7">
    <location>
        <begin position="135"/>
        <end position="155"/>
    </location>
</feature>
<dbReference type="Proteomes" id="UP000032740">
    <property type="component" value="Chromosome"/>
</dbReference>
<sequence>MEPYQKNKRIFNLSVILFFILNIGFTYLLKTNVLNRYLVTFDRNVLGEINSFLGDLAILLLIFTIVFIVVKKPKKRILALFISTFLLNFALYILTIFSKYYGTAFSIYSLQTVTSNPAPELAFTILLEALKELFIYYRIILFIPSFILLGLYILYDKKIETDNMYKTTYKRVYISVLAVCSLMIINLTVFSTLSNKWVLNASRSTYVSQNIGTYSYYVYEMLGQDFRLEIKDYFDEKKAYELSDKYNKNKDSYSSFIDGKEYSNQLLTKDSQNLTLKNEYENKESLNGIFKDKNIVLVHLESFNYYLYEIEEISQHFPFLKEVLKESYVLDNFYTNVGIGTSADAEFSVSTGLNALGDSTIYWEYTNKYHEELELPSLSKYFKNQNYYTESLHADRRVFYNRENVHPKMLGFDRYYSLENFMEDNYNNLNYNHNNPWISDIGLTEQLYKTKDSLQSPYMLYPITMMPHTPFEYDPYIGTEDEVIYNNTWEKKLSKATLKYLKYAKYYDEVIKSFFIDPKTNERRDMDNTVYIFYGDHGAGVNKKDLETIYGKKLEPSLYRKISNQTIAFIYSPSNEIKTLYDGSELPKGNFIGNQDLVRSQIDLYRTIVELFDLAEKDDYYFGVNLLSKEKTYSIDSRVLDIIVDDNLYPLVNTKNSIDKTTTISDEILSKIIERKMLNDYLIDQNFFLKLKTKEKENGTHN</sequence>